<dbReference type="Pfam" id="PF13193">
    <property type="entry name" value="AMP-binding_C"/>
    <property type="match status" value="1"/>
</dbReference>
<reference evidence="5 6" key="1">
    <citation type="submission" date="2018-06" db="EMBL/GenBank/DDBJ databases">
        <title>Streptacidiphilus pinicola sp. nov., isolated from pine grove soil.</title>
        <authorList>
            <person name="Roh S.G."/>
            <person name="Park S."/>
            <person name="Kim M.-K."/>
            <person name="Yun B.-R."/>
            <person name="Park J."/>
            <person name="Kim M.J."/>
            <person name="Kim Y.S."/>
            <person name="Kim S.B."/>
        </authorList>
    </citation>
    <scope>NUCLEOTIDE SEQUENCE [LARGE SCALE GENOMIC DNA]</scope>
    <source>
        <strain evidence="5 6">MMS16-CNU450</strain>
    </source>
</reference>
<sequence length="590" mass="61924">MRLAWRQPPEGRRGLNRALWPVGLPRTLDYPRTGLHTLLASAARAYGARDALLDGDLRLSFAALHENALRFAQGLRERGIGPGDVVALLQPNSIWFPVGYHGALLAGATVSAINPTQPTEALGAALEEVGASAVVTHPACLPALRPLLDANPALLAVVVPPTATAPAPGDVGADGEGDDRITPLAELLAAEPAPATTRSPDDLAHLAFTGGTTGRSKAVRVRDRHLWANALQGLCARSAVLPQYDADGLVTLRRVPEAVTPWTPTPGEDTAVNVVPLFHAMGLVSHNIALLGGVTVVAHGRFDPREFLAQLVRHGATGLTGSPAMHHALLAAADAGCYDLRAVRLVNSGAAPLDSPTIARMAAAYPNAAIAEGYGLTEATMALTFVTPDRDHPAPPGCVGVPLFDTELEIRDLGDPGKSLPTGETGLVFARGPQVTDGYFGRPELTAQQWADGWLSTGDIGRLDEDGRLFLSGRAKDMLIYKGYNVYPTQLEEVLAAHPAVAQVAVIGAPDPDAGEIPVAYVVPRPGADASAPELLDFVAARVAPYQRVRELHFLPSLPVSAAGKILKTELRALRAGRADQPGSRTRPPG</sequence>
<proteinExistence type="inferred from homology"/>
<dbReference type="AlphaFoldDB" id="A0A2X0J3I7"/>
<feature type="domain" description="AMP-dependent synthetase/ligase" evidence="3">
    <location>
        <begin position="41"/>
        <end position="440"/>
    </location>
</feature>
<dbReference type="SUPFAM" id="SSF56801">
    <property type="entry name" value="Acetyl-CoA synthetase-like"/>
    <property type="match status" value="1"/>
</dbReference>
<evidence type="ECO:0000313" key="5">
    <source>
        <dbReference type="EMBL" id="RAG84786.1"/>
    </source>
</evidence>
<dbReference type="EMBL" id="QKYN01000059">
    <property type="protein sequence ID" value="RAG84786.1"/>
    <property type="molecule type" value="Genomic_DNA"/>
</dbReference>
<dbReference type="InterPro" id="IPR020845">
    <property type="entry name" value="AMP-binding_CS"/>
</dbReference>
<comment type="caution">
    <text evidence="5">The sequence shown here is derived from an EMBL/GenBank/DDBJ whole genome shotgun (WGS) entry which is preliminary data.</text>
</comment>
<feature type="domain" description="AMP-binding enzyme C-terminal" evidence="4">
    <location>
        <begin position="491"/>
        <end position="565"/>
    </location>
</feature>
<evidence type="ECO:0000256" key="1">
    <source>
        <dbReference type="ARBA" id="ARBA00006432"/>
    </source>
</evidence>
<gene>
    <name evidence="5" type="ORF">DN069_15220</name>
</gene>
<dbReference type="GO" id="GO:0016405">
    <property type="term" value="F:CoA-ligase activity"/>
    <property type="evidence" value="ECO:0007669"/>
    <property type="project" value="TreeGrafter"/>
</dbReference>
<dbReference type="InterPro" id="IPR042099">
    <property type="entry name" value="ANL_N_sf"/>
</dbReference>
<dbReference type="Gene3D" id="3.30.300.30">
    <property type="match status" value="1"/>
</dbReference>
<dbReference type="OrthoDB" id="9803968at2"/>
<name>A0A2X0J3I7_9ACTN</name>
<evidence type="ECO:0000259" key="4">
    <source>
        <dbReference type="Pfam" id="PF13193"/>
    </source>
</evidence>
<dbReference type="Pfam" id="PF00501">
    <property type="entry name" value="AMP-binding"/>
    <property type="match status" value="1"/>
</dbReference>
<dbReference type="PANTHER" id="PTHR24096:SF149">
    <property type="entry name" value="AMP-BINDING DOMAIN-CONTAINING PROTEIN-RELATED"/>
    <property type="match status" value="1"/>
</dbReference>
<evidence type="ECO:0000256" key="2">
    <source>
        <dbReference type="ARBA" id="ARBA00022598"/>
    </source>
</evidence>
<accession>A0A2X0J3I7</accession>
<keyword evidence="6" id="KW-1185">Reference proteome</keyword>
<evidence type="ECO:0000259" key="3">
    <source>
        <dbReference type="Pfam" id="PF00501"/>
    </source>
</evidence>
<evidence type="ECO:0000313" key="6">
    <source>
        <dbReference type="Proteomes" id="UP000248889"/>
    </source>
</evidence>
<dbReference type="PROSITE" id="PS00455">
    <property type="entry name" value="AMP_BINDING"/>
    <property type="match status" value="1"/>
</dbReference>
<organism evidence="5 6">
    <name type="scientific">Streptacidiphilus pinicola</name>
    <dbReference type="NCBI Taxonomy" id="2219663"/>
    <lineage>
        <taxon>Bacteria</taxon>
        <taxon>Bacillati</taxon>
        <taxon>Actinomycetota</taxon>
        <taxon>Actinomycetes</taxon>
        <taxon>Kitasatosporales</taxon>
        <taxon>Streptomycetaceae</taxon>
        <taxon>Streptacidiphilus</taxon>
    </lineage>
</organism>
<comment type="similarity">
    <text evidence="1">Belongs to the ATP-dependent AMP-binding enzyme family.</text>
</comment>
<dbReference type="InterPro" id="IPR025110">
    <property type="entry name" value="AMP-bd_C"/>
</dbReference>
<dbReference type="Proteomes" id="UP000248889">
    <property type="component" value="Unassembled WGS sequence"/>
</dbReference>
<keyword evidence="2 5" id="KW-0436">Ligase</keyword>
<dbReference type="InterPro" id="IPR000873">
    <property type="entry name" value="AMP-dep_synth/lig_dom"/>
</dbReference>
<dbReference type="InterPro" id="IPR045851">
    <property type="entry name" value="AMP-bd_C_sf"/>
</dbReference>
<protein>
    <submittedName>
        <fullName evidence="5">Fatty-acid--CoA ligase</fullName>
    </submittedName>
</protein>
<dbReference type="Gene3D" id="3.40.50.12780">
    <property type="entry name" value="N-terminal domain of ligase-like"/>
    <property type="match status" value="1"/>
</dbReference>
<dbReference type="PANTHER" id="PTHR24096">
    <property type="entry name" value="LONG-CHAIN-FATTY-ACID--COA LIGASE"/>
    <property type="match status" value="1"/>
</dbReference>